<accession>A0ABT5EA07</accession>
<dbReference type="RefSeq" id="WP_272091214.1">
    <property type="nucleotide sequence ID" value="NZ_JAQNDL010000004.1"/>
</dbReference>
<proteinExistence type="predicted"/>
<reference evidence="2 3" key="1">
    <citation type="submission" date="2022-11" db="EMBL/GenBank/DDBJ databases">
        <title>Minimal conservation of predation-associated metabolite biosynthetic gene clusters underscores biosynthetic potential of Myxococcota including descriptions for ten novel species: Archangium lansinium sp. nov., Myxococcus landrumus sp. nov., Nannocystis bai.</title>
        <authorList>
            <person name="Ahearne A."/>
            <person name="Stevens C."/>
            <person name="Dowd S."/>
        </authorList>
    </citation>
    <scope>NUCLEOTIDE SEQUENCE [LARGE SCALE GENOMIC DNA]</scope>
    <source>
        <strain evidence="2 3">BB15-2</strain>
    </source>
</reference>
<dbReference type="Gene3D" id="3.40.50.720">
    <property type="entry name" value="NAD(P)-binding Rossmann-like Domain"/>
    <property type="match status" value="1"/>
</dbReference>
<dbReference type="InterPro" id="IPR026055">
    <property type="entry name" value="FAR"/>
</dbReference>
<evidence type="ECO:0000313" key="3">
    <source>
        <dbReference type="Proteomes" id="UP001221686"/>
    </source>
</evidence>
<comment type="caution">
    <text evidence="2">The sequence shown here is derived from an EMBL/GenBank/DDBJ whole genome shotgun (WGS) entry which is preliminary data.</text>
</comment>
<organism evidence="2 3">
    <name type="scientific">Nannocystis bainbridge</name>
    <dbReference type="NCBI Taxonomy" id="2995303"/>
    <lineage>
        <taxon>Bacteria</taxon>
        <taxon>Pseudomonadati</taxon>
        <taxon>Myxococcota</taxon>
        <taxon>Polyangia</taxon>
        <taxon>Nannocystales</taxon>
        <taxon>Nannocystaceae</taxon>
        <taxon>Nannocystis</taxon>
    </lineage>
</organism>
<dbReference type="InterPro" id="IPR036291">
    <property type="entry name" value="NAD(P)-bd_dom_sf"/>
</dbReference>
<dbReference type="PANTHER" id="PTHR11011">
    <property type="entry name" value="MALE STERILITY PROTEIN 2-RELATED"/>
    <property type="match status" value="1"/>
</dbReference>
<dbReference type="Proteomes" id="UP001221686">
    <property type="component" value="Unassembled WGS sequence"/>
</dbReference>
<sequence length="381" mass="43062">MAIFLTGATGYIGSYVAAGLLDEYPSERLALLVRAKDPAEAEQRLWKSMQLHMDFPRFLDLVRTRCDLYLGDLTFPGLGLEAEARERLVRTMDSVIHCAASLNRKSSKACFNVNLRGTLSVLKLARDARDLHGLRRFTDISTVAVAGERKHEVVTEDNTIDWDKSDYDPYARTKKFCEHMLHELLPDVQQLVLRPSIVLGDSRFPETVQFDMVRAFVMLAKLPVLPFHPDWRLDIVPADYVSKAIVTLHQRDKLEHDAYSLSSGTASLTYRQVVDAMRRAGHPVKHRFVPGLNGAFNRVVETASNTPRGWGLSLPASLLKVFLPYLTFDTVFDNRRVVDALGEAPAPFDRYAYGLYRFAVDNNFSYPYKPWPGGAQVRQVA</sequence>
<evidence type="ECO:0000259" key="1">
    <source>
        <dbReference type="Pfam" id="PF07993"/>
    </source>
</evidence>
<evidence type="ECO:0000313" key="2">
    <source>
        <dbReference type="EMBL" id="MDC0722674.1"/>
    </source>
</evidence>
<protein>
    <submittedName>
        <fullName evidence="2">SDR family oxidoreductase</fullName>
    </submittedName>
</protein>
<dbReference type="InterPro" id="IPR013120">
    <property type="entry name" value="FAR_NAD-bd"/>
</dbReference>
<name>A0ABT5EA07_9BACT</name>
<feature type="domain" description="Thioester reductase (TE)" evidence="1">
    <location>
        <begin position="5"/>
        <end position="245"/>
    </location>
</feature>
<gene>
    <name evidence="2" type="ORF">POL25_37645</name>
</gene>
<dbReference type="EMBL" id="JAQNDL010000004">
    <property type="protein sequence ID" value="MDC0722674.1"/>
    <property type="molecule type" value="Genomic_DNA"/>
</dbReference>
<dbReference type="SUPFAM" id="SSF51735">
    <property type="entry name" value="NAD(P)-binding Rossmann-fold domains"/>
    <property type="match status" value="1"/>
</dbReference>
<dbReference type="Pfam" id="PF07993">
    <property type="entry name" value="NAD_binding_4"/>
    <property type="match status" value="1"/>
</dbReference>
<keyword evidence="3" id="KW-1185">Reference proteome</keyword>